<evidence type="ECO:0000256" key="2">
    <source>
        <dbReference type="ARBA" id="ARBA00022679"/>
    </source>
</evidence>
<dbReference type="OrthoDB" id="2147503at2"/>
<dbReference type="STRING" id="142588.SAMN04488559_10213"/>
<evidence type="ECO:0000313" key="6">
    <source>
        <dbReference type="EMBL" id="SER58511.1"/>
    </source>
</evidence>
<dbReference type="AlphaFoldDB" id="A0A1H9QD97"/>
<dbReference type="GO" id="GO:0000428">
    <property type="term" value="C:DNA-directed RNA polymerase complex"/>
    <property type="evidence" value="ECO:0007669"/>
    <property type="project" value="UniProtKB-KW"/>
</dbReference>
<dbReference type="GO" id="GO:0003677">
    <property type="term" value="F:DNA binding"/>
    <property type="evidence" value="ECO:0007669"/>
    <property type="project" value="UniProtKB-UniRule"/>
</dbReference>
<sequence length="70" mass="8408">MIYKVQYQETKVRNPKREDTRALFIEAENDVEARSILEKNTPYNIEYVQVIEGKHLAYEQQNPEFTLVEF</sequence>
<dbReference type="Pfam" id="PF07288">
    <property type="entry name" value="RpoY"/>
    <property type="match status" value="1"/>
</dbReference>
<comment type="catalytic activity">
    <reaction evidence="5">
        <text>RNA(n) + a ribonucleoside 5'-triphosphate = RNA(n+1) + diphosphate</text>
        <dbReference type="Rhea" id="RHEA:21248"/>
        <dbReference type="Rhea" id="RHEA-COMP:14527"/>
        <dbReference type="Rhea" id="RHEA-COMP:17342"/>
        <dbReference type="ChEBI" id="CHEBI:33019"/>
        <dbReference type="ChEBI" id="CHEBI:61557"/>
        <dbReference type="ChEBI" id="CHEBI:140395"/>
        <dbReference type="EC" id="2.7.7.6"/>
    </reaction>
</comment>
<keyword evidence="2 5" id="KW-0808">Transferase</keyword>
<gene>
    <name evidence="5" type="primary">rpoY</name>
    <name evidence="6" type="ORF">SAMN04488559_10213</name>
</gene>
<comment type="similarity">
    <text evidence="5">Belongs to the RNA polymerase subunit epsilon family.</text>
</comment>
<dbReference type="InterPro" id="IPR009907">
    <property type="entry name" value="RpoY"/>
</dbReference>
<keyword evidence="1 5" id="KW-0240">DNA-directed RNA polymerase</keyword>
<name>A0A1H9QD97_9LACT</name>
<evidence type="ECO:0000256" key="1">
    <source>
        <dbReference type="ARBA" id="ARBA00022478"/>
    </source>
</evidence>
<keyword evidence="7" id="KW-1185">Reference proteome</keyword>
<proteinExistence type="inferred from homology"/>
<dbReference type="RefSeq" id="WP_092649725.1">
    <property type="nucleotide sequence ID" value="NZ_FOHA01000002.1"/>
</dbReference>
<dbReference type="EMBL" id="FOHA01000002">
    <property type="protein sequence ID" value="SER58511.1"/>
    <property type="molecule type" value="Genomic_DNA"/>
</dbReference>
<reference evidence="6 7" key="1">
    <citation type="submission" date="2016-10" db="EMBL/GenBank/DDBJ databases">
        <authorList>
            <person name="de Groot N.N."/>
        </authorList>
    </citation>
    <scope>NUCLEOTIDE SEQUENCE [LARGE SCALE GENOMIC DNA]</scope>
    <source>
        <strain evidence="6 7">DSM 13760</strain>
    </source>
</reference>
<dbReference type="Proteomes" id="UP000198948">
    <property type="component" value="Unassembled WGS sequence"/>
</dbReference>
<keyword evidence="4 5" id="KW-0804">Transcription</keyword>
<dbReference type="Gene3D" id="3.10.20.730">
    <property type="entry name" value="RNAP, epsilon subunit-like"/>
    <property type="match status" value="1"/>
</dbReference>
<keyword evidence="3 5" id="KW-0548">Nucleotidyltransferase</keyword>
<evidence type="ECO:0000256" key="3">
    <source>
        <dbReference type="ARBA" id="ARBA00022695"/>
    </source>
</evidence>
<evidence type="ECO:0000313" key="7">
    <source>
        <dbReference type="Proteomes" id="UP000198948"/>
    </source>
</evidence>
<protein>
    <recommendedName>
        <fullName evidence="5">DNA-directed RNA polymerase subunit epsilon</fullName>
        <shortName evidence="5">RNAP epsilon subunit</shortName>
        <ecNumber evidence="5">2.7.7.6</ecNumber>
    </recommendedName>
    <alternativeName>
        <fullName evidence="5">RNA polymerase epsilon subunit</fullName>
    </alternativeName>
    <alternativeName>
        <fullName evidence="5">Transcriptase subunit epsilon</fullName>
    </alternativeName>
</protein>
<comment type="function">
    <text evidence="5">A non-essential component of RNA polymerase (RNAP).</text>
</comment>
<dbReference type="HAMAP" id="MF_01553">
    <property type="entry name" value="RNApol_bact_RpoY"/>
    <property type="match status" value="1"/>
</dbReference>
<dbReference type="EC" id="2.7.7.6" evidence="5"/>
<accession>A0A1H9QD97</accession>
<evidence type="ECO:0000256" key="4">
    <source>
        <dbReference type="ARBA" id="ARBA00023163"/>
    </source>
</evidence>
<organism evidence="6 7">
    <name type="scientific">Isobaculum melis</name>
    <dbReference type="NCBI Taxonomy" id="142588"/>
    <lineage>
        <taxon>Bacteria</taxon>
        <taxon>Bacillati</taxon>
        <taxon>Bacillota</taxon>
        <taxon>Bacilli</taxon>
        <taxon>Lactobacillales</taxon>
        <taxon>Carnobacteriaceae</taxon>
        <taxon>Isobaculum</taxon>
    </lineage>
</organism>
<comment type="subunit">
    <text evidence="5">RNAP is composed of a core of 2 alpha, a beta and a beta' subunit. The core is associated with a delta subunit, and at least one of epsilon or omega. When a sigma factor is associated with the core the holoenzyme is formed, which can initiate transcription.</text>
</comment>
<evidence type="ECO:0000256" key="5">
    <source>
        <dbReference type="HAMAP-Rule" id="MF_01553"/>
    </source>
</evidence>
<dbReference type="GO" id="GO:0006351">
    <property type="term" value="P:DNA-templated transcription"/>
    <property type="evidence" value="ECO:0007669"/>
    <property type="project" value="UniProtKB-UniRule"/>
</dbReference>
<dbReference type="NCBIfam" id="NF010188">
    <property type="entry name" value="PRK13667.1"/>
    <property type="match status" value="1"/>
</dbReference>
<dbReference type="GO" id="GO:0003899">
    <property type="term" value="F:DNA-directed RNA polymerase activity"/>
    <property type="evidence" value="ECO:0007669"/>
    <property type="project" value="UniProtKB-UniRule"/>
</dbReference>